<dbReference type="STRING" id="743788.S8ELD4"/>
<dbReference type="OrthoDB" id="204784at2759"/>
<proteinExistence type="predicted"/>
<feature type="region of interest" description="Disordered" evidence="1">
    <location>
        <begin position="109"/>
        <end position="168"/>
    </location>
</feature>
<protein>
    <submittedName>
        <fullName evidence="2">Uncharacterized protein</fullName>
    </submittedName>
</protein>
<accession>S8ELD4</accession>
<keyword evidence="3" id="KW-1185">Reference proteome</keyword>
<organism evidence="2 3">
    <name type="scientific">Fomitopsis schrenkii</name>
    <name type="common">Brown rot fungus</name>
    <dbReference type="NCBI Taxonomy" id="2126942"/>
    <lineage>
        <taxon>Eukaryota</taxon>
        <taxon>Fungi</taxon>
        <taxon>Dikarya</taxon>
        <taxon>Basidiomycota</taxon>
        <taxon>Agaricomycotina</taxon>
        <taxon>Agaricomycetes</taxon>
        <taxon>Polyporales</taxon>
        <taxon>Fomitopsis</taxon>
    </lineage>
</organism>
<reference evidence="2 3" key="1">
    <citation type="journal article" date="2012" name="Science">
        <title>The Paleozoic origin of enzymatic lignin decomposition reconstructed from 31 fungal genomes.</title>
        <authorList>
            <person name="Floudas D."/>
            <person name="Binder M."/>
            <person name="Riley R."/>
            <person name="Barry K."/>
            <person name="Blanchette R.A."/>
            <person name="Henrissat B."/>
            <person name="Martinez A.T."/>
            <person name="Otillar R."/>
            <person name="Spatafora J.W."/>
            <person name="Yadav J.S."/>
            <person name="Aerts A."/>
            <person name="Benoit I."/>
            <person name="Boyd A."/>
            <person name="Carlson A."/>
            <person name="Copeland A."/>
            <person name="Coutinho P.M."/>
            <person name="de Vries R.P."/>
            <person name="Ferreira P."/>
            <person name="Findley K."/>
            <person name="Foster B."/>
            <person name="Gaskell J."/>
            <person name="Glotzer D."/>
            <person name="Gorecki P."/>
            <person name="Heitman J."/>
            <person name="Hesse C."/>
            <person name="Hori C."/>
            <person name="Igarashi K."/>
            <person name="Jurgens J.A."/>
            <person name="Kallen N."/>
            <person name="Kersten P."/>
            <person name="Kohler A."/>
            <person name="Kuees U."/>
            <person name="Kumar T.K.A."/>
            <person name="Kuo A."/>
            <person name="LaButti K."/>
            <person name="Larrondo L.F."/>
            <person name="Lindquist E."/>
            <person name="Ling A."/>
            <person name="Lombard V."/>
            <person name="Lucas S."/>
            <person name="Lundell T."/>
            <person name="Martin R."/>
            <person name="McLaughlin D.J."/>
            <person name="Morgenstern I."/>
            <person name="Morin E."/>
            <person name="Murat C."/>
            <person name="Nagy L.G."/>
            <person name="Nolan M."/>
            <person name="Ohm R.A."/>
            <person name="Patyshakuliyeva A."/>
            <person name="Rokas A."/>
            <person name="Ruiz-Duenas F.J."/>
            <person name="Sabat G."/>
            <person name="Salamov A."/>
            <person name="Samejima M."/>
            <person name="Schmutz J."/>
            <person name="Slot J.C."/>
            <person name="St John F."/>
            <person name="Stenlid J."/>
            <person name="Sun H."/>
            <person name="Sun S."/>
            <person name="Syed K."/>
            <person name="Tsang A."/>
            <person name="Wiebenga A."/>
            <person name="Young D."/>
            <person name="Pisabarro A."/>
            <person name="Eastwood D.C."/>
            <person name="Martin F."/>
            <person name="Cullen D."/>
            <person name="Grigoriev I.V."/>
            <person name="Hibbett D.S."/>
        </authorList>
    </citation>
    <scope>NUCLEOTIDE SEQUENCE</scope>
    <source>
        <strain evidence="3">FP-58527</strain>
    </source>
</reference>
<dbReference type="AlphaFoldDB" id="S8ELD4"/>
<feature type="region of interest" description="Disordered" evidence="1">
    <location>
        <begin position="55"/>
        <end position="76"/>
    </location>
</feature>
<sequence length="304" mass="33321">MLASPSQPPSLSSFLANIYPTVKARHPGEGRRKWRLRVAEEFWKLPAEQKAAYARAPVSAADTEPDFVADDDPFDELSDEAPGLGILVRTDYSNEEAWQAFYGKLQEGEAEFAPAQSPEDVPRTGDSSEAAGRSPASSRPDNDADAMDEDDENEGEDGEPPPIFFVVNAPPEGRARFAGISNLAALRLLNDVDIRAAPSPPTGTKRIKPPHRLVDHDGWQEVYAGKTVWIYDARSNVDQCVRLVSGAGGPYGTASADSWRARVSHICELQVNLAVGAMTIDFGGMDRWNYEERVRNLEEAVRPL</sequence>
<evidence type="ECO:0000256" key="1">
    <source>
        <dbReference type="SAM" id="MobiDB-lite"/>
    </source>
</evidence>
<dbReference type="EMBL" id="KE504125">
    <property type="protein sequence ID" value="EPT05013.1"/>
    <property type="molecule type" value="Genomic_DNA"/>
</dbReference>
<dbReference type="eggNOG" id="ENOG502SNG1">
    <property type="taxonomic scope" value="Eukaryota"/>
</dbReference>
<dbReference type="InParanoid" id="S8ELD4"/>
<dbReference type="Proteomes" id="UP000015241">
    <property type="component" value="Unassembled WGS sequence"/>
</dbReference>
<evidence type="ECO:0000313" key="2">
    <source>
        <dbReference type="EMBL" id="EPT05013.1"/>
    </source>
</evidence>
<name>S8ELD4_FOMSC</name>
<dbReference type="HOGENOM" id="CLU_086246_0_0_1"/>
<gene>
    <name evidence="2" type="ORF">FOMPIDRAFT_126348</name>
</gene>
<evidence type="ECO:0000313" key="3">
    <source>
        <dbReference type="Proteomes" id="UP000015241"/>
    </source>
</evidence>
<feature type="compositionally biased region" description="Acidic residues" evidence="1">
    <location>
        <begin position="63"/>
        <end position="76"/>
    </location>
</feature>
<feature type="compositionally biased region" description="Acidic residues" evidence="1">
    <location>
        <begin position="143"/>
        <end position="159"/>
    </location>
</feature>